<dbReference type="Pfam" id="PF03153">
    <property type="entry name" value="TFIIA"/>
    <property type="match status" value="2"/>
</dbReference>
<comment type="caution">
    <text evidence="6">The sequence shown here is derived from an EMBL/GenBank/DDBJ whole genome shotgun (WGS) entry which is preliminary data.</text>
</comment>
<dbReference type="GO" id="GO:0005672">
    <property type="term" value="C:transcription factor TFIIA complex"/>
    <property type="evidence" value="ECO:0007669"/>
    <property type="project" value="InterPro"/>
</dbReference>
<accession>A0A9P3GD83</accession>
<evidence type="ECO:0000256" key="5">
    <source>
        <dbReference type="SAM" id="MobiDB-lite"/>
    </source>
</evidence>
<dbReference type="Proteomes" id="UP000703269">
    <property type="component" value="Unassembled WGS sequence"/>
</dbReference>
<protein>
    <submittedName>
        <fullName evidence="6">Transcription factor IIA alpha/beta subunit</fullName>
    </submittedName>
</protein>
<comment type="subcellular location">
    <subcellularLocation>
        <location evidence="1">Nucleus</location>
    </subcellularLocation>
</comment>
<name>A0A9P3GD83_9APHY</name>
<dbReference type="Gene3D" id="2.30.18.10">
    <property type="entry name" value="Transcription factor IIA (TFIIA), beta-barrel domain"/>
    <property type="match status" value="1"/>
</dbReference>
<evidence type="ECO:0000313" key="6">
    <source>
        <dbReference type="EMBL" id="GJE92753.1"/>
    </source>
</evidence>
<evidence type="ECO:0000256" key="3">
    <source>
        <dbReference type="ARBA" id="ARBA00023163"/>
    </source>
</evidence>
<dbReference type="GO" id="GO:0006367">
    <property type="term" value="P:transcription initiation at RNA polymerase II promoter"/>
    <property type="evidence" value="ECO:0007669"/>
    <property type="project" value="InterPro"/>
</dbReference>
<evidence type="ECO:0000256" key="4">
    <source>
        <dbReference type="ARBA" id="ARBA00023242"/>
    </source>
</evidence>
<evidence type="ECO:0000313" key="7">
    <source>
        <dbReference type="Proteomes" id="UP000703269"/>
    </source>
</evidence>
<dbReference type="SUPFAM" id="SSF50784">
    <property type="entry name" value="Transcription factor IIA (TFIIA), beta-barrel domain"/>
    <property type="match status" value="1"/>
</dbReference>
<dbReference type="PANTHER" id="PTHR12694:SF8">
    <property type="entry name" value="TRANSCRIPTION INITIATION FACTOR IIA SUBUNIT 1"/>
    <property type="match status" value="1"/>
</dbReference>
<dbReference type="EMBL" id="BPQB01000028">
    <property type="protein sequence ID" value="GJE92753.1"/>
    <property type="molecule type" value="Genomic_DNA"/>
</dbReference>
<feature type="compositionally biased region" description="Pro residues" evidence="5">
    <location>
        <begin position="102"/>
        <end position="113"/>
    </location>
</feature>
<dbReference type="Gene3D" id="1.10.287.100">
    <property type="match status" value="1"/>
</dbReference>
<proteinExistence type="inferred from homology"/>
<reference evidence="6 7" key="1">
    <citation type="submission" date="2021-08" db="EMBL/GenBank/DDBJ databases">
        <title>Draft Genome Sequence of Phanerochaete sordida strain YK-624.</title>
        <authorList>
            <person name="Mori T."/>
            <person name="Dohra H."/>
            <person name="Suzuki T."/>
            <person name="Kawagishi H."/>
            <person name="Hirai H."/>
        </authorList>
    </citation>
    <scope>NUCLEOTIDE SEQUENCE [LARGE SCALE GENOMIC DNA]</scope>
    <source>
        <strain evidence="6 7">YK-624</strain>
    </source>
</reference>
<dbReference type="SUPFAM" id="SSF47396">
    <property type="entry name" value="Transcription factor IIA (TFIIA), alpha-helical domain"/>
    <property type="match status" value="1"/>
</dbReference>
<feature type="region of interest" description="Disordered" evidence="5">
    <location>
        <begin position="56"/>
        <end position="274"/>
    </location>
</feature>
<keyword evidence="7" id="KW-1185">Reference proteome</keyword>
<gene>
    <name evidence="6" type="ORF">PsYK624_089090</name>
</gene>
<dbReference type="AlphaFoldDB" id="A0A9P3GD83"/>
<dbReference type="PRINTS" id="PR01217">
    <property type="entry name" value="PRICHEXTENSN"/>
</dbReference>
<keyword evidence="3" id="KW-0804">Transcription</keyword>
<sequence>MSNKIVPAIYRAVIDDVIASIKPDFDEYGISEDVLAELQHKWEAKVIASHVAEFETPPPQPQAVPPHNPSHPSVQAHAVHHPHAPPHHAYPPHPMHAQYYPYPHPPPPPPPGPQIKTEPVDPRFVLSGPSIPPPPPPASYQALPGPQIPPQPPRPGGQVMSFPAPPAPTARYQAPPAQPAKNGTTNGRIPQADGPSVAGPSRIPQADGPSSSSESGSPTPPPATYAPRGAAHPSLPQPMQSRADQEDDDEAINSDLDDSDSDAERDDPAAAGAETDIVFCTYDKVARVKNKWKCILKDGMIHINGKDYLFAKCTGEFEW</sequence>
<dbReference type="InterPro" id="IPR009088">
    <property type="entry name" value="TFIIA_b-brl"/>
</dbReference>
<organism evidence="6 7">
    <name type="scientific">Phanerochaete sordida</name>
    <dbReference type="NCBI Taxonomy" id="48140"/>
    <lineage>
        <taxon>Eukaryota</taxon>
        <taxon>Fungi</taxon>
        <taxon>Dikarya</taxon>
        <taxon>Basidiomycota</taxon>
        <taxon>Agaricomycotina</taxon>
        <taxon>Agaricomycetes</taxon>
        <taxon>Polyporales</taxon>
        <taxon>Phanerochaetaceae</taxon>
        <taxon>Phanerochaete</taxon>
    </lineage>
</organism>
<dbReference type="OrthoDB" id="6275927at2759"/>
<keyword evidence="4" id="KW-0539">Nucleus</keyword>
<feature type="compositionally biased region" description="Acidic residues" evidence="5">
    <location>
        <begin position="245"/>
        <end position="265"/>
    </location>
</feature>
<evidence type="ECO:0000256" key="2">
    <source>
        <dbReference type="ARBA" id="ARBA00010059"/>
    </source>
</evidence>
<evidence type="ECO:0000256" key="1">
    <source>
        <dbReference type="ARBA" id="ARBA00004123"/>
    </source>
</evidence>
<comment type="similarity">
    <text evidence="2">Belongs to the TFIIA subunit 1 family.</text>
</comment>
<dbReference type="CDD" id="cd07976">
    <property type="entry name" value="TFIIA_alpha_beta_like"/>
    <property type="match status" value="1"/>
</dbReference>
<dbReference type="PANTHER" id="PTHR12694">
    <property type="entry name" value="TRANSCRIPTION INITIATION FACTOR IIA SUBUNIT 1"/>
    <property type="match status" value="1"/>
</dbReference>
<feature type="compositionally biased region" description="Pro residues" evidence="5">
    <location>
        <begin position="56"/>
        <end position="69"/>
    </location>
</feature>
<dbReference type="SMART" id="SM01371">
    <property type="entry name" value="TFIIA"/>
    <property type="match status" value="1"/>
</dbReference>
<dbReference type="InterPro" id="IPR004855">
    <property type="entry name" value="TFIIA_asu/bsu"/>
</dbReference>
<feature type="compositionally biased region" description="Pro residues" evidence="5">
    <location>
        <begin position="146"/>
        <end position="155"/>
    </location>
</feature>